<dbReference type="InterPro" id="IPR029063">
    <property type="entry name" value="SAM-dependent_MTases_sf"/>
</dbReference>
<accession>A0A9N8D8U8</accession>
<organism evidence="1 2">
    <name type="scientific">Seminavis robusta</name>
    <dbReference type="NCBI Taxonomy" id="568900"/>
    <lineage>
        <taxon>Eukaryota</taxon>
        <taxon>Sar</taxon>
        <taxon>Stramenopiles</taxon>
        <taxon>Ochrophyta</taxon>
        <taxon>Bacillariophyta</taxon>
        <taxon>Bacillariophyceae</taxon>
        <taxon>Bacillariophycidae</taxon>
        <taxon>Naviculales</taxon>
        <taxon>Naviculaceae</taxon>
        <taxon>Seminavis</taxon>
    </lineage>
</organism>
<dbReference type="Pfam" id="PF06325">
    <property type="entry name" value="PrmA"/>
    <property type="match status" value="1"/>
</dbReference>
<dbReference type="SUPFAM" id="SSF53335">
    <property type="entry name" value="S-adenosyl-L-methionine-dependent methyltransferases"/>
    <property type="match status" value="1"/>
</dbReference>
<dbReference type="OrthoDB" id="46564at2759"/>
<evidence type="ECO:0000313" key="1">
    <source>
        <dbReference type="EMBL" id="CAB9496306.1"/>
    </source>
</evidence>
<keyword evidence="2" id="KW-1185">Reference proteome</keyword>
<evidence type="ECO:0000313" key="2">
    <source>
        <dbReference type="Proteomes" id="UP001153069"/>
    </source>
</evidence>
<comment type="caution">
    <text evidence="1">The sequence shown here is derived from an EMBL/GenBank/DDBJ whole genome shotgun (WGS) entry which is preliminary data.</text>
</comment>
<reference evidence="1" key="1">
    <citation type="submission" date="2020-06" db="EMBL/GenBank/DDBJ databases">
        <authorList>
            <consortium name="Plant Systems Biology data submission"/>
        </authorList>
    </citation>
    <scope>NUCLEOTIDE SEQUENCE</scope>
    <source>
        <strain evidence="1">D6</strain>
    </source>
</reference>
<dbReference type="AlphaFoldDB" id="A0A9N8D8U8"/>
<evidence type="ECO:0008006" key="3">
    <source>
        <dbReference type="Google" id="ProtNLM"/>
    </source>
</evidence>
<gene>
    <name evidence="1" type="ORF">SEMRO_3_G002820.1</name>
</gene>
<dbReference type="Gene3D" id="3.40.50.150">
    <property type="entry name" value="Vaccinia Virus protein VP39"/>
    <property type="match status" value="1"/>
</dbReference>
<sequence>MDLEDYGQPANFLASQVWPSARVAAIAMEQQLSAKALSSMTVCEFGCGPGLPSLTAAKLGAQNVVATDLDPLALELVQKASEEQGFQHVLQTQRFDLTGDVLDDNKNRLPEADLYLLSDVFESKQVALGAARVTCQILHKSQNARIWVFAQSDRACREDYLEAMRKQHQDKEGSRLEWLPMDQHDIRQQSTSKLLLFDLDETTVAYG</sequence>
<name>A0A9N8D8U8_9STRA</name>
<dbReference type="Proteomes" id="UP001153069">
    <property type="component" value="Unassembled WGS sequence"/>
</dbReference>
<dbReference type="CDD" id="cd02440">
    <property type="entry name" value="AdoMet_MTases"/>
    <property type="match status" value="1"/>
</dbReference>
<dbReference type="EMBL" id="CAICTM010000003">
    <property type="protein sequence ID" value="CAB9496306.1"/>
    <property type="molecule type" value="Genomic_DNA"/>
</dbReference>
<proteinExistence type="predicted"/>
<protein>
    <recommendedName>
        <fullName evidence="3">Methyltransferase domain-containing protein</fullName>
    </recommendedName>
</protein>